<dbReference type="Proteomes" id="UP000306855">
    <property type="component" value="Unassembled WGS sequence"/>
</dbReference>
<organism evidence="1 2">
    <name type="scientific">Ligilactobacillus murinus</name>
    <dbReference type="NCBI Taxonomy" id="1622"/>
    <lineage>
        <taxon>Bacteria</taxon>
        <taxon>Bacillati</taxon>
        <taxon>Bacillota</taxon>
        <taxon>Bacilli</taxon>
        <taxon>Lactobacillales</taxon>
        <taxon>Lactobacillaceae</taxon>
        <taxon>Ligilactobacillus</taxon>
    </lineage>
</organism>
<comment type="caution">
    <text evidence="1">The sequence shown here is derived from an EMBL/GenBank/DDBJ whole genome shotgun (WGS) entry which is preliminary data.</text>
</comment>
<gene>
    <name evidence="1" type="ORF">E5340_00730</name>
</gene>
<accession>A0A4S2EMU6</accession>
<reference evidence="1 2" key="1">
    <citation type="submission" date="2019-04" db="EMBL/GenBank/DDBJ databases">
        <title>Microbes associate with the intestines of laboratory mice.</title>
        <authorList>
            <person name="Navarre W."/>
            <person name="Wong E."/>
            <person name="Huang K."/>
            <person name="Tropini C."/>
            <person name="Ng K."/>
            <person name="Yu B."/>
        </authorList>
    </citation>
    <scope>NUCLEOTIDE SEQUENCE [LARGE SCALE GENOMIC DNA]</scope>
    <source>
        <strain evidence="1 2">NM26_J9</strain>
    </source>
</reference>
<proteinExistence type="predicted"/>
<dbReference type="EMBL" id="SRYK01000002">
    <property type="protein sequence ID" value="TGY57225.1"/>
    <property type="molecule type" value="Genomic_DNA"/>
</dbReference>
<sequence length="95" mass="11708">MKFYKVFDYNSQYIAFWGSDLLKVIDDWKSYVNDNDADEYDENDEVEVRAFEMRDLNSDEYKNWDSEEYFEELSVPIKKFVLREVDDDWLEWVES</sequence>
<protein>
    <submittedName>
        <fullName evidence="1">Uncharacterized protein</fullName>
    </submittedName>
</protein>
<name>A0A4S2EMU6_9LACO</name>
<dbReference type="RefSeq" id="WP_135941785.1">
    <property type="nucleotide sequence ID" value="NZ_SRYK01000002.1"/>
</dbReference>
<evidence type="ECO:0000313" key="2">
    <source>
        <dbReference type="Proteomes" id="UP000306855"/>
    </source>
</evidence>
<dbReference type="AlphaFoldDB" id="A0A4S2EMU6"/>
<evidence type="ECO:0000313" key="1">
    <source>
        <dbReference type="EMBL" id="TGY57225.1"/>
    </source>
</evidence>